<keyword evidence="3" id="KW-1185">Reference proteome</keyword>
<comment type="caution">
    <text evidence="2">The sequence shown here is derived from an EMBL/GenBank/DDBJ whole genome shotgun (WGS) entry which is preliminary data.</text>
</comment>
<name>A0ABR4CBB6_9HELO</name>
<evidence type="ECO:0000256" key="1">
    <source>
        <dbReference type="SAM" id="MobiDB-lite"/>
    </source>
</evidence>
<dbReference type="EMBL" id="JAZHXI010000010">
    <property type="protein sequence ID" value="KAL2066957.1"/>
    <property type="molecule type" value="Genomic_DNA"/>
</dbReference>
<protein>
    <submittedName>
        <fullName evidence="2">Uncharacterized protein</fullName>
    </submittedName>
</protein>
<sequence>MAASTTIFYVQDGGAGDFVVNPPTSSMALSTDRSSAKGPVQRDPRNDCNWNCLAPSFQVQSEASDRSMVI</sequence>
<reference evidence="2 3" key="1">
    <citation type="journal article" date="2024" name="Commun. Biol.">
        <title>Comparative genomic analysis of thermophilic fungi reveals convergent evolutionary adaptations and gene losses.</title>
        <authorList>
            <person name="Steindorff A.S."/>
            <person name="Aguilar-Pontes M.V."/>
            <person name="Robinson A.J."/>
            <person name="Andreopoulos B."/>
            <person name="LaButti K."/>
            <person name="Kuo A."/>
            <person name="Mondo S."/>
            <person name="Riley R."/>
            <person name="Otillar R."/>
            <person name="Haridas S."/>
            <person name="Lipzen A."/>
            <person name="Grimwood J."/>
            <person name="Schmutz J."/>
            <person name="Clum A."/>
            <person name="Reid I.D."/>
            <person name="Moisan M.C."/>
            <person name="Butler G."/>
            <person name="Nguyen T.T.M."/>
            <person name="Dewar K."/>
            <person name="Conant G."/>
            <person name="Drula E."/>
            <person name="Henrissat B."/>
            <person name="Hansel C."/>
            <person name="Singer S."/>
            <person name="Hutchinson M.I."/>
            <person name="de Vries R.P."/>
            <person name="Natvig D.O."/>
            <person name="Powell A.J."/>
            <person name="Tsang A."/>
            <person name="Grigoriev I.V."/>
        </authorList>
    </citation>
    <scope>NUCLEOTIDE SEQUENCE [LARGE SCALE GENOMIC DNA]</scope>
    <source>
        <strain evidence="2 3">CBS 494.80</strain>
    </source>
</reference>
<organism evidence="2 3">
    <name type="scientific">Oculimacula yallundae</name>
    <dbReference type="NCBI Taxonomy" id="86028"/>
    <lineage>
        <taxon>Eukaryota</taxon>
        <taxon>Fungi</taxon>
        <taxon>Dikarya</taxon>
        <taxon>Ascomycota</taxon>
        <taxon>Pezizomycotina</taxon>
        <taxon>Leotiomycetes</taxon>
        <taxon>Helotiales</taxon>
        <taxon>Ploettnerulaceae</taxon>
        <taxon>Oculimacula</taxon>
    </lineage>
</organism>
<dbReference type="Proteomes" id="UP001595075">
    <property type="component" value="Unassembled WGS sequence"/>
</dbReference>
<proteinExistence type="predicted"/>
<accession>A0ABR4CBB6</accession>
<gene>
    <name evidence="2" type="ORF">VTL71DRAFT_1381</name>
</gene>
<feature type="region of interest" description="Disordered" evidence="1">
    <location>
        <begin position="26"/>
        <end position="47"/>
    </location>
</feature>
<evidence type="ECO:0000313" key="2">
    <source>
        <dbReference type="EMBL" id="KAL2066957.1"/>
    </source>
</evidence>
<evidence type="ECO:0000313" key="3">
    <source>
        <dbReference type="Proteomes" id="UP001595075"/>
    </source>
</evidence>